<comment type="subcellular location">
    <subcellularLocation>
        <location evidence="1">Cell outer membrane</location>
    </subcellularLocation>
</comment>
<dbReference type="Pfam" id="PF00691">
    <property type="entry name" value="OmpA"/>
    <property type="match status" value="1"/>
</dbReference>
<feature type="domain" description="OmpA-like" evidence="7">
    <location>
        <begin position="97"/>
        <end position="214"/>
    </location>
</feature>
<evidence type="ECO:0000256" key="3">
    <source>
        <dbReference type="ARBA" id="ARBA00023237"/>
    </source>
</evidence>
<evidence type="ECO:0000256" key="2">
    <source>
        <dbReference type="ARBA" id="ARBA00023136"/>
    </source>
</evidence>
<comment type="caution">
    <text evidence="8">The sequence shown here is derived from an EMBL/GenBank/DDBJ whole genome shotgun (WGS) entry which is preliminary data.</text>
</comment>
<feature type="signal peptide" evidence="6">
    <location>
        <begin position="1"/>
        <end position="20"/>
    </location>
</feature>
<dbReference type="InterPro" id="IPR036737">
    <property type="entry name" value="OmpA-like_sf"/>
</dbReference>
<keyword evidence="6" id="KW-0732">Signal</keyword>
<evidence type="ECO:0000256" key="6">
    <source>
        <dbReference type="SAM" id="SignalP"/>
    </source>
</evidence>
<keyword evidence="8" id="KW-0282">Flagellum</keyword>
<dbReference type="PANTHER" id="PTHR30329">
    <property type="entry name" value="STATOR ELEMENT OF FLAGELLAR MOTOR COMPLEX"/>
    <property type="match status" value="1"/>
</dbReference>
<feature type="chain" id="PRO_5016919838" evidence="6">
    <location>
        <begin position="21"/>
        <end position="227"/>
    </location>
</feature>
<keyword evidence="9" id="KW-1185">Reference proteome</keyword>
<keyword evidence="8" id="KW-0966">Cell projection</keyword>
<dbReference type="Pfam" id="PF05433">
    <property type="entry name" value="Rick_17kDa_Anti"/>
    <property type="match status" value="1"/>
</dbReference>
<dbReference type="Proteomes" id="UP000254771">
    <property type="component" value="Unassembled WGS sequence"/>
</dbReference>
<sequence length="227" mass="24948">MKSKPLILALLFLLFLSACTTNDPHQRAKTGAAIGAVVGAVAGHQMNDKSGKFVGAAVGALAGAAIGNYMDDQQREFEESLAAEQERHDVEIERLKDDTLKLSVNNEVSFAFDSADISPAFKPTLGKLARLLNKYNKTVVHIIGHTDNRGSNEYNETLSSRRADHVAFYLEDRDVPGARIRTEGRGESEPRATNATEAGRQLNRRVEVYVKPIVEGDEETAYESPRY</sequence>
<keyword evidence="3" id="KW-0998">Cell outer membrane</keyword>
<evidence type="ECO:0000256" key="5">
    <source>
        <dbReference type="SAM" id="MobiDB-lite"/>
    </source>
</evidence>
<dbReference type="PRINTS" id="PR01021">
    <property type="entry name" value="OMPADOMAIN"/>
</dbReference>
<organism evidence="8 9">
    <name type="scientific">endosymbiont of Escarpia spicata</name>
    <dbReference type="NCBI Taxonomy" id="2200908"/>
    <lineage>
        <taxon>Bacteria</taxon>
        <taxon>Pseudomonadati</taxon>
        <taxon>Pseudomonadota</taxon>
        <taxon>Gammaproteobacteria</taxon>
        <taxon>sulfur-oxidizing symbionts</taxon>
    </lineage>
</organism>
<name>A0A370DEX0_9GAMM</name>
<dbReference type="EMBL" id="QFXE01000019">
    <property type="protein sequence ID" value="RDH83458.1"/>
    <property type="molecule type" value="Genomic_DNA"/>
</dbReference>
<feature type="compositionally biased region" description="Basic and acidic residues" evidence="5">
    <location>
        <begin position="181"/>
        <end position="190"/>
    </location>
</feature>
<dbReference type="InterPro" id="IPR006664">
    <property type="entry name" value="OMP_bac"/>
</dbReference>
<protein>
    <submittedName>
        <fullName evidence="8">Flagellar motor protein MotB</fullName>
    </submittedName>
</protein>
<dbReference type="SUPFAM" id="SSF103088">
    <property type="entry name" value="OmpA-like"/>
    <property type="match status" value="1"/>
</dbReference>
<evidence type="ECO:0000313" key="8">
    <source>
        <dbReference type="EMBL" id="RDH83458.1"/>
    </source>
</evidence>
<evidence type="ECO:0000259" key="7">
    <source>
        <dbReference type="PROSITE" id="PS51123"/>
    </source>
</evidence>
<dbReference type="CDD" id="cd07185">
    <property type="entry name" value="OmpA_C-like"/>
    <property type="match status" value="1"/>
</dbReference>
<dbReference type="AlphaFoldDB" id="A0A370DEX0"/>
<dbReference type="InterPro" id="IPR008816">
    <property type="entry name" value="Gly_zipper_2TM_dom"/>
</dbReference>
<keyword evidence="2 4" id="KW-0472">Membrane</keyword>
<feature type="region of interest" description="Disordered" evidence="5">
    <location>
        <begin position="181"/>
        <end position="201"/>
    </location>
</feature>
<dbReference type="PROSITE" id="PS51123">
    <property type="entry name" value="OMPA_2"/>
    <property type="match status" value="1"/>
</dbReference>
<reference evidence="8 9" key="1">
    <citation type="journal article" date="2018" name="ISME J.">
        <title>Endosymbiont genomes yield clues of tubeworm success.</title>
        <authorList>
            <person name="Li Y."/>
            <person name="Liles M.R."/>
            <person name="Halanych K.M."/>
        </authorList>
    </citation>
    <scope>NUCLEOTIDE SEQUENCE [LARGE SCALE GENOMIC DNA]</scope>
    <source>
        <strain evidence="8">A1462</strain>
    </source>
</reference>
<accession>A0A370DEX0</accession>
<dbReference type="PROSITE" id="PS51257">
    <property type="entry name" value="PROKAR_LIPOPROTEIN"/>
    <property type="match status" value="1"/>
</dbReference>
<proteinExistence type="predicted"/>
<keyword evidence="8" id="KW-0969">Cilium</keyword>
<evidence type="ECO:0000313" key="9">
    <source>
        <dbReference type="Proteomes" id="UP000254771"/>
    </source>
</evidence>
<dbReference type="PANTHER" id="PTHR30329:SF21">
    <property type="entry name" value="LIPOPROTEIN YIAD-RELATED"/>
    <property type="match status" value="1"/>
</dbReference>
<evidence type="ECO:0000256" key="1">
    <source>
        <dbReference type="ARBA" id="ARBA00004442"/>
    </source>
</evidence>
<dbReference type="Gene3D" id="3.30.1330.60">
    <property type="entry name" value="OmpA-like domain"/>
    <property type="match status" value="1"/>
</dbReference>
<evidence type="ECO:0000256" key="4">
    <source>
        <dbReference type="PROSITE-ProRule" id="PRU00473"/>
    </source>
</evidence>
<dbReference type="GO" id="GO:0009279">
    <property type="term" value="C:cell outer membrane"/>
    <property type="evidence" value="ECO:0007669"/>
    <property type="project" value="UniProtKB-SubCell"/>
</dbReference>
<gene>
    <name evidence="8" type="ORF">DIZ78_14370</name>
</gene>
<dbReference type="InterPro" id="IPR050330">
    <property type="entry name" value="Bact_OuterMem_StrucFunc"/>
</dbReference>
<dbReference type="InterPro" id="IPR006665">
    <property type="entry name" value="OmpA-like"/>
</dbReference>